<dbReference type="Proteomes" id="UP000553193">
    <property type="component" value="Unassembled WGS sequence"/>
</dbReference>
<organism evidence="1 2">
    <name type="scientific">Roseococcus suduntuyensis</name>
    <dbReference type="NCBI Taxonomy" id="455361"/>
    <lineage>
        <taxon>Bacteria</taxon>
        <taxon>Pseudomonadati</taxon>
        <taxon>Pseudomonadota</taxon>
        <taxon>Alphaproteobacteria</taxon>
        <taxon>Acetobacterales</taxon>
        <taxon>Roseomonadaceae</taxon>
        <taxon>Roseococcus</taxon>
    </lineage>
</organism>
<evidence type="ECO:0000313" key="2">
    <source>
        <dbReference type="Proteomes" id="UP000553193"/>
    </source>
</evidence>
<evidence type="ECO:0000313" key="1">
    <source>
        <dbReference type="EMBL" id="MBB3899967.1"/>
    </source>
</evidence>
<sequence>MGITADVLRQWMTGHSSLVAPLAFIGETGASGRRRYSLGGAVLVKIAAHLSGSDGRGHGFMRPNEAILIANALAPFVRELEEGYSEHGANALVRMGGAGPVAVVMATNWPDRFRVSAFPSRVAYVAAAERGGFAMTALHLDMQTLFSAAAVDISNAAAAAIHGDPAE</sequence>
<accession>A0A840AFZ8</accession>
<proteinExistence type="predicted"/>
<reference evidence="1 2" key="1">
    <citation type="submission" date="2020-08" db="EMBL/GenBank/DDBJ databases">
        <title>Genomic Encyclopedia of Type Strains, Phase IV (KMG-IV): sequencing the most valuable type-strain genomes for metagenomic binning, comparative biology and taxonomic classification.</title>
        <authorList>
            <person name="Goeker M."/>
        </authorList>
    </citation>
    <scope>NUCLEOTIDE SEQUENCE [LARGE SCALE GENOMIC DNA]</scope>
    <source>
        <strain evidence="1 2">DSM 19979</strain>
    </source>
</reference>
<name>A0A840AFZ8_9PROT</name>
<dbReference type="AlphaFoldDB" id="A0A840AFZ8"/>
<gene>
    <name evidence="1" type="ORF">GGQ83_003434</name>
</gene>
<protein>
    <submittedName>
        <fullName evidence="1">Uncharacterized protein</fullName>
    </submittedName>
</protein>
<dbReference type="EMBL" id="JACIDJ010000007">
    <property type="protein sequence ID" value="MBB3899967.1"/>
    <property type="molecule type" value="Genomic_DNA"/>
</dbReference>
<keyword evidence="2" id="KW-1185">Reference proteome</keyword>
<comment type="caution">
    <text evidence="1">The sequence shown here is derived from an EMBL/GenBank/DDBJ whole genome shotgun (WGS) entry which is preliminary data.</text>
</comment>
<dbReference type="RefSeq" id="WP_184386195.1">
    <property type="nucleotide sequence ID" value="NZ_JACIDJ010000007.1"/>
</dbReference>